<accession>A0A432Y9Z5</accession>
<feature type="transmembrane region" description="Helical" evidence="6">
    <location>
        <begin position="41"/>
        <end position="63"/>
    </location>
</feature>
<evidence type="ECO:0000313" key="8">
    <source>
        <dbReference type="Proteomes" id="UP000287330"/>
    </source>
</evidence>
<evidence type="ECO:0000256" key="2">
    <source>
        <dbReference type="ARBA" id="ARBA00022475"/>
    </source>
</evidence>
<dbReference type="InterPro" id="IPR050367">
    <property type="entry name" value="APC_superfamily"/>
</dbReference>
<organism evidence="7 8">
    <name type="scientific">Idiomarina fontislapidosi</name>
    <dbReference type="NCBI Taxonomy" id="263723"/>
    <lineage>
        <taxon>Bacteria</taxon>
        <taxon>Pseudomonadati</taxon>
        <taxon>Pseudomonadota</taxon>
        <taxon>Gammaproteobacteria</taxon>
        <taxon>Alteromonadales</taxon>
        <taxon>Idiomarinaceae</taxon>
        <taxon>Idiomarina</taxon>
    </lineage>
</organism>
<comment type="caution">
    <text evidence="7">The sequence shown here is derived from an EMBL/GenBank/DDBJ whole genome shotgun (WGS) entry which is preliminary data.</text>
</comment>
<keyword evidence="3 6" id="KW-0812">Transmembrane</keyword>
<dbReference type="RefSeq" id="WP_110572936.1">
    <property type="nucleotide sequence ID" value="NZ_PIPV01000002.1"/>
</dbReference>
<dbReference type="Pfam" id="PF13520">
    <property type="entry name" value="AA_permease_2"/>
    <property type="match status" value="1"/>
</dbReference>
<feature type="transmembrane region" description="Helical" evidence="6">
    <location>
        <begin position="313"/>
        <end position="331"/>
    </location>
</feature>
<dbReference type="GO" id="GO:0022857">
    <property type="term" value="F:transmembrane transporter activity"/>
    <property type="evidence" value="ECO:0007669"/>
    <property type="project" value="InterPro"/>
</dbReference>
<keyword evidence="8" id="KW-1185">Reference proteome</keyword>
<gene>
    <name evidence="7" type="ORF">CWE25_04610</name>
</gene>
<feature type="transmembrane region" description="Helical" evidence="6">
    <location>
        <begin position="147"/>
        <end position="170"/>
    </location>
</feature>
<feature type="transmembrane region" description="Helical" evidence="6">
    <location>
        <begin position="369"/>
        <end position="388"/>
    </location>
</feature>
<feature type="transmembrane region" description="Helical" evidence="6">
    <location>
        <begin position="118"/>
        <end position="140"/>
    </location>
</feature>
<evidence type="ECO:0000256" key="6">
    <source>
        <dbReference type="SAM" id="Phobius"/>
    </source>
</evidence>
<dbReference type="Proteomes" id="UP000287330">
    <property type="component" value="Unassembled WGS sequence"/>
</dbReference>
<sequence>MAKTLIRNVGLSGALVIGLGSILGTGAYVSVGLSAAVAGEYLLWAILIAAVTALLNGLSSAQLASAHPVSGGTYEYGYQFLNPLSGITAGALFIIAKSASAATAALAVAWYVGQQFGLSAVMVKAVAVALLLALTLFVLLGLRRTHWLNTLLVAISIFGLVVFATIAIQQTEPAAHVSQSRSPWSVFHAAALMFVAFTGYGRIATMGEEITEPRRNIPRAIVTTLAVVTALYIIVGWSILSLGGITAFEQNNFNIANLVPESPWQWLIILAGVVAMSGVVLNLLLGVSRVVLAMGRRGDLPRGLATLSASGHSAPAATWATFVVMALIALFGGVESAWTLSALTVLIYYGITNLAALKVSTEKRFIPKWVSVLGLILCCALVILALVASTR</sequence>
<dbReference type="PIRSF" id="PIRSF006060">
    <property type="entry name" value="AA_transporter"/>
    <property type="match status" value="1"/>
</dbReference>
<dbReference type="InterPro" id="IPR002293">
    <property type="entry name" value="AA/rel_permease1"/>
</dbReference>
<keyword evidence="2" id="KW-1003">Cell membrane</keyword>
<dbReference type="Gene3D" id="1.20.1740.10">
    <property type="entry name" value="Amino acid/polyamine transporter I"/>
    <property type="match status" value="1"/>
</dbReference>
<evidence type="ECO:0000256" key="5">
    <source>
        <dbReference type="ARBA" id="ARBA00023136"/>
    </source>
</evidence>
<feature type="transmembrane region" description="Helical" evidence="6">
    <location>
        <begin position="84"/>
        <end position="112"/>
    </location>
</feature>
<dbReference type="GO" id="GO:0005886">
    <property type="term" value="C:plasma membrane"/>
    <property type="evidence" value="ECO:0007669"/>
    <property type="project" value="UniProtKB-SubCell"/>
</dbReference>
<feature type="transmembrane region" description="Helical" evidence="6">
    <location>
        <begin position="221"/>
        <end position="246"/>
    </location>
</feature>
<comment type="subcellular location">
    <subcellularLocation>
        <location evidence="1">Cell membrane</location>
        <topology evidence="1">Multi-pass membrane protein</topology>
    </subcellularLocation>
</comment>
<name>A0A432Y9Z5_9GAMM</name>
<evidence type="ECO:0000256" key="1">
    <source>
        <dbReference type="ARBA" id="ARBA00004651"/>
    </source>
</evidence>
<evidence type="ECO:0000256" key="3">
    <source>
        <dbReference type="ARBA" id="ARBA00022692"/>
    </source>
</evidence>
<evidence type="ECO:0000313" key="7">
    <source>
        <dbReference type="EMBL" id="RUO57753.1"/>
    </source>
</evidence>
<dbReference type="AlphaFoldDB" id="A0A432Y9Z5"/>
<dbReference type="EMBL" id="PIPV01000002">
    <property type="protein sequence ID" value="RUO57753.1"/>
    <property type="molecule type" value="Genomic_DNA"/>
</dbReference>
<feature type="transmembrane region" description="Helical" evidence="6">
    <location>
        <begin position="266"/>
        <end position="292"/>
    </location>
</feature>
<evidence type="ECO:0000256" key="4">
    <source>
        <dbReference type="ARBA" id="ARBA00022989"/>
    </source>
</evidence>
<proteinExistence type="predicted"/>
<dbReference type="PANTHER" id="PTHR42770">
    <property type="entry name" value="AMINO ACID TRANSPORTER-RELATED"/>
    <property type="match status" value="1"/>
</dbReference>
<keyword evidence="5 6" id="KW-0472">Membrane</keyword>
<dbReference type="OrthoDB" id="259687at2"/>
<dbReference type="PANTHER" id="PTHR42770:SF7">
    <property type="entry name" value="MEMBRANE PROTEIN"/>
    <property type="match status" value="1"/>
</dbReference>
<reference evidence="8" key="1">
    <citation type="journal article" date="2018" name="Front. Microbiol.">
        <title>Genome-Based Analysis Reveals the Taxonomy and Diversity of the Family Idiomarinaceae.</title>
        <authorList>
            <person name="Liu Y."/>
            <person name="Lai Q."/>
            <person name="Shao Z."/>
        </authorList>
    </citation>
    <scope>NUCLEOTIDE SEQUENCE [LARGE SCALE GENOMIC DNA]</scope>
    <source>
        <strain evidence="8">F23</strain>
    </source>
</reference>
<protein>
    <submittedName>
        <fullName evidence="7">Amino acid transporter</fullName>
    </submittedName>
</protein>
<feature type="transmembrane region" description="Helical" evidence="6">
    <location>
        <begin position="182"/>
        <end position="200"/>
    </location>
</feature>
<feature type="transmembrane region" description="Helical" evidence="6">
    <location>
        <begin position="9"/>
        <end position="29"/>
    </location>
</feature>
<feature type="transmembrane region" description="Helical" evidence="6">
    <location>
        <begin position="337"/>
        <end position="357"/>
    </location>
</feature>
<keyword evidence="4 6" id="KW-1133">Transmembrane helix</keyword>